<dbReference type="PaxDb" id="4113-PGSC0003DMT400005182"/>
<dbReference type="eggNOG" id="ENOG502QUN4">
    <property type="taxonomic scope" value="Eukaryota"/>
</dbReference>
<dbReference type="AlphaFoldDB" id="M0ZPK9"/>
<dbReference type="STRING" id="4113.M0ZPK9"/>
<dbReference type="Proteomes" id="UP000011115">
    <property type="component" value="Unassembled WGS sequence"/>
</dbReference>
<reference evidence="7" key="2">
    <citation type="submission" date="2015-06" db="UniProtKB">
        <authorList>
            <consortium name="EnsemblPlants"/>
        </authorList>
    </citation>
    <scope>IDENTIFICATION</scope>
    <source>
        <strain evidence="7">DM1-3 516 R44</strain>
    </source>
</reference>
<dbReference type="HOGENOM" id="CLU_039808_2_0_1"/>
<dbReference type="Pfam" id="PF03479">
    <property type="entry name" value="PCC"/>
    <property type="match status" value="1"/>
</dbReference>
<dbReference type="InterPro" id="IPR014476">
    <property type="entry name" value="AHL15-29"/>
</dbReference>
<keyword evidence="1 4" id="KW-0805">Transcription regulation</keyword>
<dbReference type="GO" id="GO:0003680">
    <property type="term" value="F:minor groove of adenine-thymine-rich DNA binding"/>
    <property type="evidence" value="ECO:0000318"/>
    <property type="project" value="GO_Central"/>
</dbReference>
<keyword evidence="4" id="KW-0539">Nucleus</keyword>
<dbReference type="PIRSF" id="PIRSF016021">
    <property type="entry name" value="ESCAROLA"/>
    <property type="match status" value="1"/>
</dbReference>
<dbReference type="EnsemblPlants" id="PGSC0003DMT400005182">
    <property type="protein sequence ID" value="PGSC0003DMT400005182"/>
    <property type="gene ID" value="PGSC0003DMG400002047"/>
</dbReference>
<evidence type="ECO:0000256" key="3">
    <source>
        <dbReference type="ARBA" id="ARBA00023163"/>
    </source>
</evidence>
<comment type="function">
    <text evidence="4">Transcription factor that specifically binds AT-rich DNA sequences related to the nuclear matrix attachment regions (MARs).</text>
</comment>
<dbReference type="GO" id="GO:0005634">
    <property type="term" value="C:nucleus"/>
    <property type="evidence" value="ECO:0000318"/>
    <property type="project" value="GO_Central"/>
</dbReference>
<dbReference type="InterPro" id="IPR005175">
    <property type="entry name" value="PPC_dom"/>
</dbReference>
<keyword evidence="3 4" id="KW-0804">Transcription</keyword>
<dbReference type="CDD" id="cd11378">
    <property type="entry name" value="DUF296"/>
    <property type="match status" value="1"/>
</dbReference>
<feature type="domain" description="PPC" evidence="6">
    <location>
        <begin position="90"/>
        <end position="228"/>
    </location>
</feature>
<dbReference type="SUPFAM" id="SSF117856">
    <property type="entry name" value="AF0104/ALDC/Ptd012-like"/>
    <property type="match status" value="1"/>
</dbReference>
<sequence>MKEKYVEERKNHSNNIYTFAKLHQIQNFQLHHQPTVSTAAPPSSSANDGATIEVIRRPRGRPPGSKNKSKPKPKPEPNFFTAARDDHVERPTMSPYILEIPIGIDIIDSIYRFCGNQNMGLCILNGSGTVTNVTLKQPPINPADSTITFHGSFNILSISATIIPSEFSRVANGFSISLAGPQGQVVGGPVIGPLLAAGPVYLIATTFNNPFYYKFPAEDDGDGGQSPVSGAGDSGQPPESTQHEYCYSSNQLPSDVIWAPTARQLPPY</sequence>
<name>M0ZPK9_SOLTU</name>
<evidence type="ECO:0000256" key="2">
    <source>
        <dbReference type="ARBA" id="ARBA00023125"/>
    </source>
</evidence>
<dbReference type="OMA" id="DSIYRFC"/>
<dbReference type="OrthoDB" id="782346at2759"/>
<evidence type="ECO:0000259" key="6">
    <source>
        <dbReference type="PROSITE" id="PS51742"/>
    </source>
</evidence>
<feature type="region of interest" description="Disordered" evidence="5">
    <location>
        <begin position="218"/>
        <end position="246"/>
    </location>
</feature>
<evidence type="ECO:0000256" key="5">
    <source>
        <dbReference type="SAM" id="MobiDB-lite"/>
    </source>
</evidence>
<protein>
    <recommendedName>
        <fullName evidence="4">AT-hook motif nuclear-localized protein</fullName>
    </recommendedName>
</protein>
<keyword evidence="8" id="KW-1185">Reference proteome</keyword>
<dbReference type="InParanoid" id="M0ZPK9"/>
<dbReference type="PANTHER" id="PTHR31100">
    <property type="entry name" value="AT-HOOK MOTIF NUCLEAR-LOCALIZED PROTEIN 15"/>
    <property type="match status" value="1"/>
</dbReference>
<dbReference type="Gramene" id="PGSC0003DMT400005182">
    <property type="protein sequence ID" value="PGSC0003DMT400005182"/>
    <property type="gene ID" value="PGSC0003DMG400002047"/>
</dbReference>
<dbReference type="Gene3D" id="3.30.1330.80">
    <property type="entry name" value="Hypothetical protein, similar to alpha- acetolactate decarboxylase, domain 2"/>
    <property type="match status" value="1"/>
</dbReference>
<dbReference type="ExpressionAtlas" id="M0ZPK9">
    <property type="expression patterns" value="baseline"/>
</dbReference>
<evidence type="ECO:0000256" key="4">
    <source>
        <dbReference type="PIRNR" id="PIRNR016021"/>
    </source>
</evidence>
<dbReference type="GO" id="GO:0003700">
    <property type="term" value="F:DNA-binding transcription factor activity"/>
    <property type="evidence" value="ECO:0000318"/>
    <property type="project" value="GO_Central"/>
</dbReference>
<dbReference type="PANTHER" id="PTHR31100:SF54">
    <property type="entry name" value="AT-HOOK MOTIF NUCLEAR-LOCALIZED PROTEIN 28-LIKE"/>
    <property type="match status" value="1"/>
</dbReference>
<accession>M0ZPK9</accession>
<keyword evidence="2 4" id="KW-0238">DNA-binding</keyword>
<dbReference type="PROSITE" id="PS51742">
    <property type="entry name" value="PPC"/>
    <property type="match status" value="1"/>
</dbReference>
<proteinExistence type="predicted"/>
<feature type="compositionally biased region" description="Low complexity" evidence="5">
    <location>
        <begin position="34"/>
        <end position="46"/>
    </location>
</feature>
<organism evidence="7 8">
    <name type="scientific">Solanum tuberosum</name>
    <name type="common">Potato</name>
    <dbReference type="NCBI Taxonomy" id="4113"/>
    <lineage>
        <taxon>Eukaryota</taxon>
        <taxon>Viridiplantae</taxon>
        <taxon>Streptophyta</taxon>
        <taxon>Embryophyta</taxon>
        <taxon>Tracheophyta</taxon>
        <taxon>Spermatophyta</taxon>
        <taxon>Magnoliopsida</taxon>
        <taxon>eudicotyledons</taxon>
        <taxon>Gunneridae</taxon>
        <taxon>Pentapetalae</taxon>
        <taxon>asterids</taxon>
        <taxon>lamiids</taxon>
        <taxon>Solanales</taxon>
        <taxon>Solanaceae</taxon>
        <taxon>Solanoideae</taxon>
        <taxon>Solaneae</taxon>
        <taxon>Solanum</taxon>
    </lineage>
</organism>
<reference evidence="8" key="1">
    <citation type="journal article" date="2011" name="Nature">
        <title>Genome sequence and analysis of the tuber crop potato.</title>
        <authorList>
            <consortium name="The Potato Genome Sequencing Consortium"/>
        </authorList>
    </citation>
    <scope>NUCLEOTIDE SEQUENCE [LARGE SCALE GENOMIC DNA]</scope>
    <source>
        <strain evidence="8">cv. DM1-3 516 R44</strain>
    </source>
</reference>
<comment type="subcellular location">
    <subcellularLocation>
        <location evidence="4">Nucleus</location>
    </subcellularLocation>
</comment>
<evidence type="ECO:0000313" key="8">
    <source>
        <dbReference type="Proteomes" id="UP000011115"/>
    </source>
</evidence>
<dbReference type="SMR" id="M0ZPK9"/>
<evidence type="ECO:0000256" key="1">
    <source>
        <dbReference type="ARBA" id="ARBA00023015"/>
    </source>
</evidence>
<evidence type="ECO:0000313" key="7">
    <source>
        <dbReference type="EnsemblPlants" id="PGSC0003DMT400005182"/>
    </source>
</evidence>
<feature type="region of interest" description="Disordered" evidence="5">
    <location>
        <begin position="30"/>
        <end position="82"/>
    </location>
</feature>